<dbReference type="EMBL" id="BAAAZC010000030">
    <property type="protein sequence ID" value="GAA3988264.1"/>
    <property type="molecule type" value="Genomic_DNA"/>
</dbReference>
<dbReference type="RefSeq" id="WP_259093122.1">
    <property type="nucleotide sequence ID" value="NZ_BAAAZC010000030.1"/>
</dbReference>
<proteinExistence type="predicted"/>
<feature type="compositionally biased region" description="Basic and acidic residues" evidence="1">
    <location>
        <begin position="68"/>
        <end position="86"/>
    </location>
</feature>
<protein>
    <submittedName>
        <fullName evidence="3">DinB family protein</fullName>
    </submittedName>
</protein>
<evidence type="ECO:0000259" key="2">
    <source>
        <dbReference type="Pfam" id="PF12867"/>
    </source>
</evidence>
<accession>A0ABP7QUL6</accession>
<dbReference type="InterPro" id="IPR024775">
    <property type="entry name" value="DinB-like"/>
</dbReference>
<dbReference type="Proteomes" id="UP001500742">
    <property type="component" value="Unassembled WGS sequence"/>
</dbReference>
<gene>
    <name evidence="3" type="ORF">GCM10022210_46400</name>
</gene>
<evidence type="ECO:0000256" key="1">
    <source>
        <dbReference type="SAM" id="MobiDB-lite"/>
    </source>
</evidence>
<feature type="domain" description="DinB-like" evidence="2">
    <location>
        <begin position="22"/>
        <end position="145"/>
    </location>
</feature>
<dbReference type="InterPro" id="IPR034660">
    <property type="entry name" value="DinB/YfiT-like"/>
</dbReference>
<dbReference type="Pfam" id="PF12867">
    <property type="entry name" value="DinB_2"/>
    <property type="match status" value="1"/>
</dbReference>
<evidence type="ECO:0000313" key="3">
    <source>
        <dbReference type="EMBL" id="GAA3988264.1"/>
    </source>
</evidence>
<reference evidence="4" key="1">
    <citation type="journal article" date="2019" name="Int. J. Syst. Evol. Microbiol.">
        <title>The Global Catalogue of Microorganisms (GCM) 10K type strain sequencing project: providing services to taxonomists for standard genome sequencing and annotation.</title>
        <authorList>
            <consortium name="The Broad Institute Genomics Platform"/>
            <consortium name="The Broad Institute Genome Sequencing Center for Infectious Disease"/>
            <person name="Wu L."/>
            <person name="Ma J."/>
        </authorList>
    </citation>
    <scope>NUCLEOTIDE SEQUENCE [LARGE SCALE GENOMIC DNA]</scope>
    <source>
        <strain evidence="4">JCM 16601</strain>
    </source>
</reference>
<dbReference type="Gene3D" id="1.20.120.450">
    <property type="entry name" value="dinb family like domain"/>
    <property type="match status" value="1"/>
</dbReference>
<dbReference type="SUPFAM" id="SSF109854">
    <property type="entry name" value="DinB/YfiT-like putative metalloenzymes"/>
    <property type="match status" value="1"/>
</dbReference>
<sequence length="157" mass="17767">MTNEHKILTEEVVHLLQGGNAHADIDKALAGLPKNLRGARPDKLPYSIWQLVEHIRIAQWDMLEFSKDGNHESPKWPDDYWPKETEPESDEAWDGSIKQISKDLNEFISLVKTGDLYSKIAHGNGQTLLREALQAADHMAYHVAEIIVIRRLIGVAP</sequence>
<comment type="caution">
    <text evidence="3">The sequence shown here is derived from an EMBL/GenBank/DDBJ whole genome shotgun (WGS) entry which is preliminary data.</text>
</comment>
<feature type="region of interest" description="Disordered" evidence="1">
    <location>
        <begin position="68"/>
        <end position="89"/>
    </location>
</feature>
<evidence type="ECO:0000313" key="4">
    <source>
        <dbReference type="Proteomes" id="UP001500742"/>
    </source>
</evidence>
<name>A0ABP7QUL6_9SPHI</name>
<organism evidence="3 4">
    <name type="scientific">Mucilaginibacter dorajii</name>
    <dbReference type="NCBI Taxonomy" id="692994"/>
    <lineage>
        <taxon>Bacteria</taxon>
        <taxon>Pseudomonadati</taxon>
        <taxon>Bacteroidota</taxon>
        <taxon>Sphingobacteriia</taxon>
        <taxon>Sphingobacteriales</taxon>
        <taxon>Sphingobacteriaceae</taxon>
        <taxon>Mucilaginibacter</taxon>
    </lineage>
</organism>
<keyword evidence="4" id="KW-1185">Reference proteome</keyword>